<comment type="caution">
    <text evidence="3">The sequence shown here is derived from an EMBL/GenBank/DDBJ whole genome shotgun (WGS) entry which is preliminary data.</text>
</comment>
<feature type="domain" description="Pyridoxamine 5'-phosphate oxidase N-terminal" evidence="2">
    <location>
        <begin position="6"/>
        <end position="99"/>
    </location>
</feature>
<accession>A0A1J4N133</accession>
<dbReference type="GO" id="GO:0070967">
    <property type="term" value="F:coenzyme F420 binding"/>
    <property type="evidence" value="ECO:0007669"/>
    <property type="project" value="TreeGrafter"/>
</dbReference>
<evidence type="ECO:0000313" key="3">
    <source>
        <dbReference type="EMBL" id="OIJ24631.1"/>
    </source>
</evidence>
<dbReference type="InterPro" id="IPR052019">
    <property type="entry name" value="F420H2_bilvrd_red/Heme_oxyg"/>
</dbReference>
<dbReference type="NCBIfam" id="TIGR04023">
    <property type="entry name" value="PPOX_MSMEG_5819"/>
    <property type="match status" value="1"/>
</dbReference>
<gene>
    <name evidence="3" type="ORF">UG56_021695</name>
</gene>
<name>A0A1J4N133_9ACTN</name>
<dbReference type="SUPFAM" id="SSF50475">
    <property type="entry name" value="FMN-binding split barrel"/>
    <property type="match status" value="1"/>
</dbReference>
<dbReference type="EMBL" id="JZDQ02000035">
    <property type="protein sequence ID" value="OIJ24631.1"/>
    <property type="molecule type" value="Genomic_DNA"/>
</dbReference>
<dbReference type="InterPro" id="IPR012349">
    <property type="entry name" value="Split_barrel_FMN-bd"/>
</dbReference>
<dbReference type="InterPro" id="IPR011576">
    <property type="entry name" value="Pyridox_Oxase_N"/>
</dbReference>
<evidence type="ECO:0000259" key="2">
    <source>
        <dbReference type="Pfam" id="PF01243"/>
    </source>
</evidence>
<keyword evidence="1" id="KW-0560">Oxidoreductase</keyword>
<dbReference type="GO" id="GO:0005829">
    <property type="term" value="C:cytosol"/>
    <property type="evidence" value="ECO:0007669"/>
    <property type="project" value="TreeGrafter"/>
</dbReference>
<dbReference type="PANTHER" id="PTHR35176">
    <property type="entry name" value="HEME OXYGENASE HI_0854-RELATED"/>
    <property type="match status" value="1"/>
</dbReference>
<organism evidence="3 4">
    <name type="scientific">Nocardioides luteus</name>
    <dbReference type="NCBI Taxonomy" id="1844"/>
    <lineage>
        <taxon>Bacteria</taxon>
        <taxon>Bacillati</taxon>
        <taxon>Actinomycetota</taxon>
        <taxon>Actinomycetes</taxon>
        <taxon>Propionibacteriales</taxon>
        <taxon>Nocardioidaceae</taxon>
        <taxon>Nocardioides</taxon>
    </lineage>
</organism>
<dbReference type="Proteomes" id="UP000033772">
    <property type="component" value="Unassembled WGS sequence"/>
</dbReference>
<keyword evidence="4" id="KW-1185">Reference proteome</keyword>
<dbReference type="Pfam" id="PF01243">
    <property type="entry name" value="PNPOx_N"/>
    <property type="match status" value="1"/>
</dbReference>
<dbReference type="GO" id="GO:0016627">
    <property type="term" value="F:oxidoreductase activity, acting on the CH-CH group of donors"/>
    <property type="evidence" value="ECO:0007669"/>
    <property type="project" value="TreeGrafter"/>
</dbReference>
<dbReference type="PANTHER" id="PTHR35176:SF6">
    <property type="entry name" value="HEME OXYGENASE HI_0854-RELATED"/>
    <property type="match status" value="1"/>
</dbReference>
<reference evidence="3" key="1">
    <citation type="submission" date="2016-10" db="EMBL/GenBank/DDBJ databases">
        <title>Draft Genome Sequence of Nocardioides luteus Strain BAFB, an Alkane-Degrading Bacterium Isolated from JP-7 Polluted Soil.</title>
        <authorList>
            <person name="Brown L."/>
            <person name="Ruiz O.N."/>
            <person name="Gunasekera T."/>
        </authorList>
    </citation>
    <scope>NUCLEOTIDE SEQUENCE [LARGE SCALE GENOMIC DNA]</scope>
    <source>
        <strain evidence="3">BAFB</strain>
    </source>
</reference>
<evidence type="ECO:0000256" key="1">
    <source>
        <dbReference type="ARBA" id="ARBA00023002"/>
    </source>
</evidence>
<dbReference type="Gene3D" id="2.30.110.10">
    <property type="entry name" value="Electron Transport, Fmn-binding Protein, Chain A"/>
    <property type="match status" value="1"/>
</dbReference>
<dbReference type="OrthoDB" id="3693562at2"/>
<evidence type="ECO:0000313" key="4">
    <source>
        <dbReference type="Proteomes" id="UP000033772"/>
    </source>
</evidence>
<dbReference type="AlphaFoldDB" id="A0A1J4N133"/>
<proteinExistence type="predicted"/>
<dbReference type="InterPro" id="IPR024031">
    <property type="entry name" value="MSMEG_5819/OxyR"/>
</dbReference>
<sequence>MRFTDTQLRYLRTQLLGRLATLAPDGGLQNNPVGFKIDEEHRIVIGGHQMGRSRKFRNAQKHAQVAFVVDDLESTDPWKPRMIEIRGTAEALTDVDPPMRGMSREIIRITPEWIRDYGLGD</sequence>
<dbReference type="STRING" id="1844.UG56_021695"/>
<dbReference type="RefSeq" id="WP_045547689.1">
    <property type="nucleotide sequence ID" value="NZ_JZDQ02000035.1"/>
</dbReference>
<protein>
    <submittedName>
        <fullName evidence="3">Pyridoxamine 5'-phosphate oxidase</fullName>
    </submittedName>
</protein>